<gene>
    <name evidence="2" type="ORF">JM946_23165</name>
</gene>
<dbReference type="EMBL" id="JAEVLS010000005">
    <property type="protein sequence ID" value="MBM0107654.1"/>
    <property type="molecule type" value="Genomic_DNA"/>
</dbReference>
<comment type="caution">
    <text evidence="2">The sequence shown here is derived from an EMBL/GenBank/DDBJ whole genome shotgun (WGS) entry which is preliminary data.</text>
</comment>
<dbReference type="InterPro" id="IPR001036">
    <property type="entry name" value="Acrflvin-R"/>
</dbReference>
<feature type="transmembrane region" description="Helical" evidence="1">
    <location>
        <begin position="903"/>
        <end position="924"/>
    </location>
</feature>
<dbReference type="InterPro" id="IPR027463">
    <property type="entry name" value="AcrB_DN_DC_subdom"/>
</dbReference>
<reference evidence="2 3" key="1">
    <citation type="journal article" date="2021" name="Int. J. Syst. Evol. Microbiol.">
        <title>Steroidobacter gossypii sp. nov., isolated from soil of cotton cropping field.</title>
        <authorList>
            <person name="Huang R."/>
            <person name="Yang S."/>
            <person name="Zhen C."/>
            <person name="Liu W."/>
        </authorList>
    </citation>
    <scope>NUCLEOTIDE SEQUENCE [LARGE SCALE GENOMIC DNA]</scope>
    <source>
        <strain evidence="2 3">S1-65</strain>
    </source>
</reference>
<feature type="transmembrane region" description="Helical" evidence="1">
    <location>
        <begin position="456"/>
        <end position="478"/>
    </location>
</feature>
<dbReference type="Gene3D" id="3.30.70.1430">
    <property type="entry name" value="Multidrug efflux transporter AcrB pore domain"/>
    <property type="match status" value="2"/>
</dbReference>
<feature type="transmembrane region" description="Helical" evidence="1">
    <location>
        <begin position="423"/>
        <end position="444"/>
    </location>
</feature>
<accession>A0ABS1X347</accession>
<dbReference type="Gene3D" id="3.30.70.1320">
    <property type="entry name" value="Multidrug efflux transporter AcrB pore domain like"/>
    <property type="match status" value="1"/>
</dbReference>
<dbReference type="Pfam" id="PF00873">
    <property type="entry name" value="ACR_tran"/>
    <property type="match status" value="1"/>
</dbReference>
<feature type="transmembrane region" description="Helical" evidence="1">
    <location>
        <begin position="843"/>
        <end position="866"/>
    </location>
</feature>
<keyword evidence="3" id="KW-1185">Reference proteome</keyword>
<keyword evidence="1" id="KW-1133">Transmembrane helix</keyword>
<evidence type="ECO:0000313" key="3">
    <source>
        <dbReference type="Proteomes" id="UP000661077"/>
    </source>
</evidence>
<dbReference type="Proteomes" id="UP000661077">
    <property type="component" value="Unassembled WGS sequence"/>
</dbReference>
<dbReference type="PANTHER" id="PTHR32063:SF77">
    <property type="entry name" value="ACR FAMILY TRANSPORT PROTEIN"/>
    <property type="match status" value="1"/>
</dbReference>
<feature type="transmembrane region" description="Helical" evidence="1">
    <location>
        <begin position="517"/>
        <end position="536"/>
    </location>
</feature>
<dbReference type="SUPFAM" id="SSF82693">
    <property type="entry name" value="Multidrug efflux transporter AcrB pore domain, PN1, PN2, PC1 and PC2 subdomains"/>
    <property type="match status" value="3"/>
</dbReference>
<dbReference type="SUPFAM" id="SSF82714">
    <property type="entry name" value="Multidrug efflux transporter AcrB TolC docking domain, DN and DC subdomains"/>
    <property type="match status" value="2"/>
</dbReference>
<organism evidence="2 3">
    <name type="scientific">Steroidobacter gossypii</name>
    <dbReference type="NCBI Taxonomy" id="2805490"/>
    <lineage>
        <taxon>Bacteria</taxon>
        <taxon>Pseudomonadati</taxon>
        <taxon>Pseudomonadota</taxon>
        <taxon>Gammaproteobacteria</taxon>
        <taxon>Steroidobacterales</taxon>
        <taxon>Steroidobacteraceae</taxon>
        <taxon>Steroidobacter</taxon>
    </lineage>
</organism>
<feature type="transmembrane region" description="Helical" evidence="1">
    <location>
        <begin position="383"/>
        <end position="402"/>
    </location>
</feature>
<feature type="transmembrane region" description="Helical" evidence="1">
    <location>
        <begin position="12"/>
        <end position="30"/>
    </location>
</feature>
<feature type="transmembrane region" description="Helical" evidence="1">
    <location>
        <begin position="977"/>
        <end position="1002"/>
    </location>
</feature>
<keyword evidence="1" id="KW-0472">Membrane</keyword>
<feature type="transmembrane region" description="Helical" evidence="1">
    <location>
        <begin position="332"/>
        <end position="350"/>
    </location>
</feature>
<dbReference type="PANTHER" id="PTHR32063">
    <property type="match status" value="1"/>
</dbReference>
<keyword evidence="1" id="KW-0812">Transmembrane</keyword>
<evidence type="ECO:0000313" key="2">
    <source>
        <dbReference type="EMBL" id="MBM0107654.1"/>
    </source>
</evidence>
<proteinExistence type="predicted"/>
<protein>
    <submittedName>
        <fullName evidence="2">Efflux RND transporter permease subunit</fullName>
    </submittedName>
</protein>
<name>A0ABS1X347_9GAMM</name>
<dbReference type="PRINTS" id="PR00702">
    <property type="entry name" value="ACRIFLAVINRP"/>
</dbReference>
<dbReference type="Gene3D" id="3.30.2090.10">
    <property type="entry name" value="Multidrug efflux transporter AcrB TolC docking domain, DN and DC subdomains"/>
    <property type="match status" value="2"/>
</dbReference>
<evidence type="ECO:0000256" key="1">
    <source>
        <dbReference type="SAM" id="Phobius"/>
    </source>
</evidence>
<dbReference type="SUPFAM" id="SSF82866">
    <property type="entry name" value="Multidrug efflux transporter AcrB transmembrane domain"/>
    <property type="match status" value="2"/>
</dbReference>
<dbReference type="RefSeq" id="WP_203169752.1">
    <property type="nucleotide sequence ID" value="NZ_JAEVLS010000005.1"/>
</dbReference>
<feature type="transmembrane region" description="Helical" evidence="1">
    <location>
        <begin position="944"/>
        <end position="965"/>
    </location>
</feature>
<sequence length="1009" mass="108520">MNFATWSIRRPIPVIVGFTIAALAGMFAFARLPIQDMPDITLPGVIVTAQLESAAPSQLETEVTRKIEDAVASVPEVRHISSVIRTGSSVTSIEFELSKDTSDAVNEVRDAIARVRSDLPQNLREPIIEKITTAGAIRTYSVHAAGMDEERLSWFVDNVIARRLMGVSGVGAVPRVGGVDREIHIDLDPAQLAAFNVTAADVSRALRRVQQESSGGIAKVGSMRQSVRTVGTLSNIDDLQNLELPLSERHTVRLGRIADVKDTIRERSQLALLDGRPVVAFQIVRARGASEVSVAREAEEALEEIRQAHRGVEIELVEDNVAVIEQQYDGSMQMLIEGALLAMVVVALFLRNWSATWIAAVALPLSVLPAFAAMYWMGFSLNTVTLLALTLVIGVLVDDAIVEVENIERHLRPGVSIEQAAMSAVNEIGLAVIATTLTLVAVFLPTAFMGGVPGKFFVHFGWTATAAVLASLAVARLLTPMLAARYLKPAPAERSRSGPWLQRYLDLVAYSLQHRRLTLLVAAILFFASLALIPLLPGNFMPPTDRGQTQIAMELPPGAKLEQVHDLALQVTQVARGLPQIDSVFAAIGSQNNDQGPGERTGVADLRRTTFSVKLAPRDQREESQMEVENLLRQALAAIPGARFTVRGEDSGDKLTFALASADGELLETTALSIERELRTLPGLVNVRSTASLQQPQLIVTPSFARAAQLGVDAESIGETLRVASGGDFSWSLAKFTLPERQLDVRVQLPEEYSTDLRALAALHVPGKLGLAPLASVADLALRSGPDEIHRFDRQRSVTIEAELHGVALAQVMSDISRLPSVQTLPAAVHKLDTGDAEQMAEILGGFGFAILTGIVCIYLILVVLFHDFLQPLTILSALPFALGGAFVALLVTGHGFSLPSLLGLLMLMGVVTKNSILLVDYALTAMRRDHLPRAEALLVACRLRARPILMTTLAMAAGMLPVAIGVGDLGFRTPMAVAVIGGLITSTLLSLVLVPVVFSYVDDLRGGS</sequence>
<feature type="transmembrane region" description="Helical" evidence="1">
    <location>
        <begin position="357"/>
        <end position="377"/>
    </location>
</feature>
<feature type="transmembrane region" description="Helical" evidence="1">
    <location>
        <begin position="873"/>
        <end position="897"/>
    </location>
</feature>
<dbReference type="Gene3D" id="1.20.1640.10">
    <property type="entry name" value="Multidrug efflux transporter AcrB transmembrane domain"/>
    <property type="match status" value="2"/>
</dbReference>
<dbReference type="Gene3D" id="3.30.70.1440">
    <property type="entry name" value="Multidrug efflux transporter AcrB pore domain"/>
    <property type="match status" value="1"/>
</dbReference>